<protein>
    <submittedName>
        <fullName evidence="1">Uncharacterized protein</fullName>
    </submittedName>
</protein>
<proteinExistence type="predicted"/>
<dbReference type="Proteomes" id="UP000652760">
    <property type="component" value="Unassembled WGS sequence"/>
</dbReference>
<keyword evidence="2" id="KW-1185">Reference proteome</keyword>
<name>A0ABS1F990_9PROT</name>
<organism evidence="1 2">
    <name type="scientific">Azospirillum endophyticum</name>
    <dbReference type="NCBI Taxonomy" id="2800326"/>
    <lineage>
        <taxon>Bacteria</taxon>
        <taxon>Pseudomonadati</taxon>
        <taxon>Pseudomonadota</taxon>
        <taxon>Alphaproteobacteria</taxon>
        <taxon>Rhodospirillales</taxon>
        <taxon>Azospirillaceae</taxon>
        <taxon>Azospirillum</taxon>
    </lineage>
</organism>
<reference evidence="2" key="1">
    <citation type="submission" date="2021-01" db="EMBL/GenBank/DDBJ databases">
        <title>Genome public.</title>
        <authorList>
            <person name="Liu C."/>
            <person name="Sun Q."/>
        </authorList>
    </citation>
    <scope>NUCLEOTIDE SEQUENCE [LARGE SCALE GENOMIC DNA]</scope>
    <source>
        <strain evidence="2">YIM B02556</strain>
    </source>
</reference>
<comment type="caution">
    <text evidence="1">The sequence shown here is derived from an EMBL/GenBank/DDBJ whole genome shotgun (WGS) entry which is preliminary data.</text>
</comment>
<accession>A0ABS1F990</accession>
<sequence length="189" mass="20057">MDKTCTPLFRAISDVESPLTSAEAAVTTLNIITNGLGRGDEEAAIVYLADMIETHLSDLRKRFRKAWDLARMASIDGPAERIASAVDTSTIIPSLDQTFAAASAMVLTLFDEHAAAAKAGSDNLPDHLVVEACDIRRAVFTTPPKTSADAMAVLELLAHDVAGMGQGNQVEAQETALALLRDFMKSVAG</sequence>
<dbReference type="EMBL" id="JAENHM010000060">
    <property type="protein sequence ID" value="MBK1839974.1"/>
    <property type="molecule type" value="Genomic_DNA"/>
</dbReference>
<evidence type="ECO:0000313" key="2">
    <source>
        <dbReference type="Proteomes" id="UP000652760"/>
    </source>
</evidence>
<gene>
    <name evidence="1" type="ORF">JHL17_21440</name>
</gene>
<dbReference type="RefSeq" id="WP_200196250.1">
    <property type="nucleotide sequence ID" value="NZ_JAENHM010000060.1"/>
</dbReference>
<evidence type="ECO:0000313" key="1">
    <source>
        <dbReference type="EMBL" id="MBK1839974.1"/>
    </source>
</evidence>